<dbReference type="Proteomes" id="UP000006833">
    <property type="component" value="Chromosome"/>
</dbReference>
<keyword evidence="2" id="KW-1185">Reference proteome</keyword>
<gene>
    <name evidence="1" type="ordered locus">Dshi_1908</name>
</gene>
<evidence type="ECO:0000313" key="2">
    <source>
        <dbReference type="Proteomes" id="UP000006833"/>
    </source>
</evidence>
<dbReference type="KEGG" id="dsh:Dshi_1908"/>
<organism evidence="1 2">
    <name type="scientific">Dinoroseobacter shibae (strain DSM 16493 / NCIMB 14021 / DFL 12)</name>
    <dbReference type="NCBI Taxonomy" id="398580"/>
    <lineage>
        <taxon>Bacteria</taxon>
        <taxon>Pseudomonadati</taxon>
        <taxon>Pseudomonadota</taxon>
        <taxon>Alphaproteobacteria</taxon>
        <taxon>Rhodobacterales</taxon>
        <taxon>Roseobacteraceae</taxon>
        <taxon>Dinoroseobacter</taxon>
    </lineage>
</organism>
<protein>
    <submittedName>
        <fullName evidence="1">Uncharacterized protein</fullName>
    </submittedName>
</protein>
<proteinExistence type="predicted"/>
<reference evidence="2" key="1">
    <citation type="journal article" date="2010" name="ISME J.">
        <title>The complete genome sequence of the algal symbiont Dinoroseobacter shibae: a hitchhiker's guide to life in the sea.</title>
        <authorList>
            <person name="Wagner-Dobler I."/>
            <person name="Ballhausen B."/>
            <person name="Berger M."/>
            <person name="Brinkhoff T."/>
            <person name="Buchholz I."/>
            <person name="Bunk B."/>
            <person name="Cypionka H."/>
            <person name="Daniel R."/>
            <person name="Drepper T."/>
            <person name="Gerdts G."/>
            <person name="Hahnke S."/>
            <person name="Han C."/>
            <person name="Jahn D."/>
            <person name="Kalhoefer D."/>
            <person name="Kiss H."/>
            <person name="Klenk H.P."/>
            <person name="Kyrpides N."/>
            <person name="Liebl W."/>
            <person name="Liesegang H."/>
            <person name="Meincke L."/>
            <person name="Pati A."/>
            <person name="Petersen J."/>
            <person name="Piekarski T."/>
            <person name="Pommerenke C."/>
            <person name="Pradella S."/>
            <person name="Pukall R."/>
            <person name="Rabus R."/>
            <person name="Stackebrandt E."/>
            <person name="Thole S."/>
            <person name="Thompson L."/>
            <person name="Tielen P."/>
            <person name="Tomasch J."/>
            <person name="von Jan M."/>
            <person name="Wanphrut N."/>
            <person name="Wichels A."/>
            <person name="Zech H."/>
            <person name="Simon M."/>
        </authorList>
    </citation>
    <scope>NUCLEOTIDE SEQUENCE [LARGE SCALE GENOMIC DNA]</scope>
    <source>
        <strain evidence="2">DSM 16493 / NCIMB 14021 / DFL 12</strain>
    </source>
</reference>
<name>A8LND7_DINSH</name>
<dbReference type="AlphaFoldDB" id="A8LND7"/>
<dbReference type="HOGENOM" id="CLU_1335763_0_0_5"/>
<evidence type="ECO:0000313" key="1">
    <source>
        <dbReference type="EMBL" id="ABV93650.1"/>
    </source>
</evidence>
<dbReference type="EMBL" id="CP000830">
    <property type="protein sequence ID" value="ABV93650.1"/>
    <property type="molecule type" value="Genomic_DNA"/>
</dbReference>
<sequence>MTTKQGQDAAYAFWEPYHAFMRSDDGPGIVLRYLLDYPVDRKALTFAYGTAAKARDKVMSDPVIAVLHEIAEDGYCPDDVKAAGVVSVKTLMREVHKKPGGRRMGAEEIAARVDRLIPFATNVRNAQHVTGYAQRVDDGMVTVKAVAESRQRGRQLGALAEFREAVAHVTQADYADGKEEWHAWCPPDDVHDAESVGTDKEDIPF</sequence>
<accession>A8LND7</accession>